<sequence length="101" mass="11728">MPRRRPGALRADFRPGGICPRCRLRQEYAVDFDSYLCASCDRWTNGTCWDDACGFCRNRPGRPSLARELVPGDEALRKAARRAGRRRVRARRRPVRRRPRG</sequence>
<dbReference type="EMBL" id="JACJIA010000001">
    <property type="protein sequence ID" value="MBA8948933.1"/>
    <property type="molecule type" value="Genomic_DNA"/>
</dbReference>
<protein>
    <submittedName>
        <fullName evidence="2">Uncharacterized protein</fullName>
    </submittedName>
</protein>
<evidence type="ECO:0000313" key="3">
    <source>
        <dbReference type="Proteomes" id="UP000572680"/>
    </source>
</evidence>
<dbReference type="AlphaFoldDB" id="A0A7W3LIR5"/>
<feature type="region of interest" description="Disordered" evidence="1">
    <location>
        <begin position="79"/>
        <end position="101"/>
    </location>
</feature>
<name>A0A7W3LIR5_ACTNM</name>
<gene>
    <name evidence="2" type="ORF">HNR61_000531</name>
</gene>
<reference evidence="2 3" key="1">
    <citation type="submission" date="2020-08" db="EMBL/GenBank/DDBJ databases">
        <title>Genomic Encyclopedia of Type Strains, Phase IV (KMG-IV): sequencing the most valuable type-strain genomes for metagenomic binning, comparative biology and taxonomic classification.</title>
        <authorList>
            <person name="Goeker M."/>
        </authorList>
    </citation>
    <scope>NUCLEOTIDE SEQUENCE [LARGE SCALE GENOMIC DNA]</scope>
    <source>
        <strain evidence="2 3">DSM 44197</strain>
    </source>
</reference>
<dbReference type="Proteomes" id="UP000572680">
    <property type="component" value="Unassembled WGS sequence"/>
</dbReference>
<dbReference type="RefSeq" id="WP_182841482.1">
    <property type="nucleotide sequence ID" value="NZ_BAAALP010000006.1"/>
</dbReference>
<accession>A0A7W3LIR5</accession>
<proteinExistence type="predicted"/>
<comment type="caution">
    <text evidence="2">The sequence shown here is derived from an EMBL/GenBank/DDBJ whole genome shotgun (WGS) entry which is preliminary data.</text>
</comment>
<keyword evidence="3" id="KW-1185">Reference proteome</keyword>
<evidence type="ECO:0000313" key="2">
    <source>
        <dbReference type="EMBL" id="MBA8948933.1"/>
    </source>
</evidence>
<organism evidence="2 3">
    <name type="scientific">Actinomadura namibiensis</name>
    <dbReference type="NCBI Taxonomy" id="182080"/>
    <lineage>
        <taxon>Bacteria</taxon>
        <taxon>Bacillati</taxon>
        <taxon>Actinomycetota</taxon>
        <taxon>Actinomycetes</taxon>
        <taxon>Streptosporangiales</taxon>
        <taxon>Thermomonosporaceae</taxon>
        <taxon>Actinomadura</taxon>
    </lineage>
</organism>
<evidence type="ECO:0000256" key="1">
    <source>
        <dbReference type="SAM" id="MobiDB-lite"/>
    </source>
</evidence>